<evidence type="ECO:0000256" key="2">
    <source>
        <dbReference type="ARBA" id="ARBA00022737"/>
    </source>
</evidence>
<dbReference type="InterPro" id="IPR006594">
    <property type="entry name" value="LisH"/>
</dbReference>
<dbReference type="PANTHER" id="PTHR22838:SF0">
    <property type="entry name" value="WD REPEAT-CONTAINING PROTEIN 26"/>
    <property type="match status" value="1"/>
</dbReference>
<accession>A0A0P1AEX2</accession>
<keyword evidence="1 3" id="KW-0853">WD repeat</keyword>
<dbReference type="GeneID" id="36404917"/>
<keyword evidence="5" id="KW-1185">Reference proteome</keyword>
<keyword evidence="2" id="KW-0677">Repeat</keyword>
<dbReference type="OrthoDB" id="972532at2759"/>
<feature type="repeat" description="WD" evidence="3">
    <location>
        <begin position="312"/>
        <end position="353"/>
    </location>
</feature>
<dbReference type="RefSeq" id="XP_024575993.1">
    <property type="nucleotide sequence ID" value="XM_024725191.1"/>
</dbReference>
<dbReference type="InterPro" id="IPR001680">
    <property type="entry name" value="WD40_rpt"/>
</dbReference>
<dbReference type="PANTHER" id="PTHR22838">
    <property type="entry name" value="WD REPEAT PROTEIN 26-RELATED"/>
    <property type="match status" value="1"/>
</dbReference>
<reference evidence="5" key="1">
    <citation type="submission" date="2014-09" db="EMBL/GenBank/DDBJ databases">
        <authorList>
            <person name="Sharma Rahul"/>
            <person name="Thines Marco"/>
        </authorList>
    </citation>
    <scope>NUCLEOTIDE SEQUENCE [LARGE SCALE GENOMIC DNA]</scope>
</reference>
<feature type="repeat" description="WD" evidence="3">
    <location>
        <begin position="457"/>
        <end position="480"/>
    </location>
</feature>
<dbReference type="AlphaFoldDB" id="A0A0P1AEX2"/>
<dbReference type="Pfam" id="PF23627">
    <property type="entry name" value="LisH_WDR26"/>
    <property type="match status" value="1"/>
</dbReference>
<organism evidence="4 5">
    <name type="scientific">Plasmopara halstedii</name>
    <name type="common">Downy mildew of sunflower</name>
    <dbReference type="NCBI Taxonomy" id="4781"/>
    <lineage>
        <taxon>Eukaryota</taxon>
        <taxon>Sar</taxon>
        <taxon>Stramenopiles</taxon>
        <taxon>Oomycota</taxon>
        <taxon>Peronosporomycetes</taxon>
        <taxon>Peronosporales</taxon>
        <taxon>Peronosporaceae</taxon>
        <taxon>Plasmopara</taxon>
    </lineage>
</organism>
<dbReference type="OMA" id="YEDHCCS"/>
<dbReference type="Proteomes" id="UP000054928">
    <property type="component" value="Unassembled WGS sequence"/>
</dbReference>
<dbReference type="PROSITE" id="PS50082">
    <property type="entry name" value="WD_REPEATS_2"/>
    <property type="match status" value="4"/>
</dbReference>
<proteinExistence type="predicted"/>
<protein>
    <submittedName>
        <fullName evidence="4">WD40 repeat-containing protein</fullName>
    </submittedName>
</protein>
<dbReference type="InterPro" id="IPR051350">
    <property type="entry name" value="WD_repeat-ST_regulator"/>
</dbReference>
<dbReference type="EMBL" id="CCYD01000428">
    <property type="protein sequence ID" value="CEG39624.1"/>
    <property type="molecule type" value="Genomic_DNA"/>
</dbReference>
<evidence type="ECO:0000256" key="1">
    <source>
        <dbReference type="ARBA" id="ARBA00022574"/>
    </source>
</evidence>
<feature type="repeat" description="WD" evidence="3">
    <location>
        <begin position="212"/>
        <end position="253"/>
    </location>
</feature>
<evidence type="ECO:0000256" key="3">
    <source>
        <dbReference type="PROSITE-ProRule" id="PRU00221"/>
    </source>
</evidence>
<dbReference type="PROSITE" id="PS50896">
    <property type="entry name" value="LISH"/>
    <property type="match status" value="1"/>
</dbReference>
<dbReference type="SUPFAM" id="SSF50978">
    <property type="entry name" value="WD40 repeat-like"/>
    <property type="match status" value="1"/>
</dbReference>
<dbReference type="PROSITE" id="PS50294">
    <property type="entry name" value="WD_REPEATS_REGION"/>
    <property type="match status" value="2"/>
</dbReference>
<dbReference type="InterPro" id="IPR036322">
    <property type="entry name" value="WD40_repeat_dom_sf"/>
</dbReference>
<sequence length="558" mass="63101">MQPSRVSNKCRSPCESIDLTPEQKRNKWTRLILRELYDLGFCEAAAALEQEASVQLRSCGMKKLQHLVATCQWDEALQLVTQSGTLHMKSTRATREAALLLLQRKFIEYLLNDQLAEARRTFQDEILSTYHLNETEVKELAELLLCRDAKEMHERARKPWHDDELIVQFEALVSPEEMIPKGALRKLVHDEELHVPLSNLRGNVTGYCFDTLTCHTDDVWALAFSPDGQILASASKNGYVVLYEISSHTNLLTVTGESINVKRDTTHIIESVEGPIDCLAWSSNSRVLLLSGTHSTTIQVWNRTTKKCEKSLNHPIGNVSRLQWLPNGDYFVSGSTDKLLVLWNATDNSVVYQWSGRRVVDVVVHPRNSNVFVLLPGFELRVYDVTQKSDHLILQTKHVVSCLVISSCGHFLLLNCIKEEQVMCVESTTGRTLATFQGMREQRYILRPCFIGFQHELVASGSEDGKVFVWERESGKLAITLDGHSSVVNEVVCHPIHTNVIATASDDKTIRLWSLESMDFREDLVLGSELSKNKSHTILKDVTYTTTAPVEMLVLPIF</sequence>
<dbReference type="Gene3D" id="2.130.10.10">
    <property type="entry name" value="YVTN repeat-like/Quinoprotein amine dehydrogenase"/>
    <property type="match status" value="2"/>
</dbReference>
<dbReference type="STRING" id="4781.A0A0P1AEX2"/>
<dbReference type="InterPro" id="IPR015943">
    <property type="entry name" value="WD40/YVTN_repeat-like_dom_sf"/>
</dbReference>
<feature type="repeat" description="WD" evidence="3">
    <location>
        <begin position="481"/>
        <end position="523"/>
    </location>
</feature>
<dbReference type="SMART" id="SM00320">
    <property type="entry name" value="WD40"/>
    <property type="match status" value="5"/>
</dbReference>
<dbReference type="Pfam" id="PF00400">
    <property type="entry name" value="WD40"/>
    <property type="match status" value="4"/>
</dbReference>
<name>A0A0P1AEX2_PLAHL</name>
<evidence type="ECO:0000313" key="4">
    <source>
        <dbReference type="EMBL" id="CEG39624.1"/>
    </source>
</evidence>
<evidence type="ECO:0000313" key="5">
    <source>
        <dbReference type="Proteomes" id="UP000054928"/>
    </source>
</evidence>